<evidence type="ECO:0000256" key="1">
    <source>
        <dbReference type="ARBA" id="ARBA00004370"/>
    </source>
</evidence>
<organism evidence="5 6">
    <name type="scientific">Chloracidobacterium validum</name>
    <dbReference type="NCBI Taxonomy" id="2821543"/>
    <lineage>
        <taxon>Bacteria</taxon>
        <taxon>Pseudomonadati</taxon>
        <taxon>Acidobacteriota</taxon>
        <taxon>Terriglobia</taxon>
        <taxon>Terriglobales</taxon>
        <taxon>Acidobacteriaceae</taxon>
        <taxon>Chloracidobacterium</taxon>
    </lineage>
</organism>
<comment type="subcellular location">
    <subcellularLocation>
        <location evidence="1">Membrane</location>
    </subcellularLocation>
</comment>
<dbReference type="InterPro" id="IPR045851">
    <property type="entry name" value="AMP-bd_C_sf"/>
</dbReference>
<sequence length="286" mass="31012">MSFPVLRSPSWLNHYRQRGWRWLPLAVLWCALLLTAACQKQEAVVTVPTETEANEIIAALQDRGIEAKKEPAGGEDQKGWRILVVEDAFASGKAALAIRILQELGLPRPTGTGLGEDTGGGTFGGLSPTAEEAKKIKQIKTEIERQLRQLPDVARVSVNIVLPEKDIASLQPTPAKASVLLVTTAADTRFKEDDVRRLVTGGVPNLDANNVVVTIFHEPPRQLQTQLSDIEKRARINKLVTVVGVSVGLIILGLGGLLFYARRRQSAPAEAEGAPAEGSERKQLQA</sequence>
<evidence type="ECO:0000313" key="5">
    <source>
        <dbReference type="EMBL" id="QUW04688.1"/>
    </source>
</evidence>
<dbReference type="InterPro" id="IPR006182">
    <property type="entry name" value="FliF_N_dom"/>
</dbReference>
<dbReference type="Gene3D" id="3.30.70.1530">
    <property type="entry name" value="Hypothetical protein rpa1041"/>
    <property type="match status" value="1"/>
</dbReference>
<evidence type="ECO:0000259" key="4">
    <source>
        <dbReference type="Pfam" id="PF01514"/>
    </source>
</evidence>
<reference evidence="5 6" key="1">
    <citation type="submission" date="2021-03" db="EMBL/GenBank/DDBJ databases">
        <title>Genomic and phenotypic characterization of Chloracidobacterium isolates provides evidence for multiple species.</title>
        <authorList>
            <person name="Saini M.K."/>
            <person name="Costas A.M.G."/>
            <person name="Tank M."/>
            <person name="Bryant D.A."/>
        </authorList>
    </citation>
    <scope>NUCLEOTIDE SEQUENCE [LARGE SCALE GENOMIC DNA]</scope>
    <source>
        <strain evidence="5 6">BV2-C</strain>
    </source>
</reference>
<gene>
    <name evidence="5" type="ORF">J8C06_13030</name>
</gene>
<dbReference type="Pfam" id="PF01514">
    <property type="entry name" value="YscJ_FliF"/>
    <property type="match status" value="1"/>
</dbReference>
<dbReference type="EMBL" id="CP072649">
    <property type="protein sequence ID" value="QUW04688.1"/>
    <property type="molecule type" value="Genomic_DNA"/>
</dbReference>
<dbReference type="PANTHER" id="PTHR30046">
    <property type="entry name" value="FLAGELLAR M-RING PROTEIN"/>
    <property type="match status" value="1"/>
</dbReference>
<dbReference type="Gene3D" id="3.30.300.30">
    <property type="match status" value="1"/>
</dbReference>
<keyword evidence="3" id="KW-1133">Transmembrane helix</keyword>
<keyword evidence="3" id="KW-0812">Transmembrane</keyword>
<evidence type="ECO:0000256" key="2">
    <source>
        <dbReference type="ARBA" id="ARBA00023136"/>
    </source>
</evidence>
<dbReference type="RefSeq" id="WP_211430577.1">
    <property type="nucleotide sequence ID" value="NZ_CP072649.1"/>
</dbReference>
<evidence type="ECO:0000313" key="6">
    <source>
        <dbReference type="Proteomes" id="UP000676506"/>
    </source>
</evidence>
<keyword evidence="2 3" id="KW-0472">Membrane</keyword>
<name>A0ABX8BCP3_9BACT</name>
<protein>
    <recommendedName>
        <fullName evidence="4">Flagellar M-ring N-terminal domain-containing protein</fullName>
    </recommendedName>
</protein>
<accession>A0ABX8BCP3</accession>
<dbReference type="InterPro" id="IPR043427">
    <property type="entry name" value="YscJ/FliF"/>
</dbReference>
<dbReference type="Proteomes" id="UP000676506">
    <property type="component" value="Chromosome 2"/>
</dbReference>
<evidence type="ECO:0000256" key="3">
    <source>
        <dbReference type="SAM" id="Phobius"/>
    </source>
</evidence>
<feature type="domain" description="Flagellar M-ring N-terminal" evidence="4">
    <location>
        <begin position="45"/>
        <end position="214"/>
    </location>
</feature>
<proteinExistence type="predicted"/>
<keyword evidence="6" id="KW-1185">Reference proteome</keyword>
<feature type="transmembrane region" description="Helical" evidence="3">
    <location>
        <begin position="239"/>
        <end position="260"/>
    </location>
</feature>